<evidence type="ECO:0000313" key="9">
    <source>
        <dbReference type="Proteomes" id="UP000234331"/>
    </source>
</evidence>
<evidence type="ECO:0000313" key="8">
    <source>
        <dbReference type="EMBL" id="SNQ46574.1"/>
    </source>
</evidence>
<dbReference type="Pfam" id="PF00441">
    <property type="entry name" value="Acyl-CoA_dh_1"/>
    <property type="match status" value="1"/>
</dbReference>
<reference evidence="8 9" key="1">
    <citation type="submission" date="2017-06" db="EMBL/GenBank/DDBJ databases">
        <authorList>
            <person name="Kim H.J."/>
            <person name="Triplett B.A."/>
        </authorList>
    </citation>
    <scope>NUCLEOTIDE SEQUENCE [LARGE SCALE GENOMIC DNA]</scope>
    <source>
        <strain evidence="8">FRACA_ARgP5</strain>
    </source>
</reference>
<keyword evidence="5" id="KW-0560">Oxidoreductase</keyword>
<dbReference type="InterPro" id="IPR036250">
    <property type="entry name" value="AcylCo_DH-like_C"/>
</dbReference>
<dbReference type="InterPro" id="IPR037069">
    <property type="entry name" value="AcylCoA_DH/ox_N_sf"/>
</dbReference>
<comment type="cofactor">
    <cofactor evidence="1">
        <name>FAD</name>
        <dbReference type="ChEBI" id="CHEBI:57692"/>
    </cofactor>
</comment>
<dbReference type="OrthoDB" id="8677713at2"/>
<dbReference type="SUPFAM" id="SSF56645">
    <property type="entry name" value="Acyl-CoA dehydrogenase NM domain-like"/>
    <property type="match status" value="1"/>
</dbReference>
<sequence length="377" mass="39822">MSDDAAAERRELRDTARRFLAERSSEQDVRRLMDGPGHDPALWELMGRDLGWQGLAIPDAHGGAGYGWDELVIVFEEMGRALLGAPFLATVALAAGALLESGDVEAQARYLPDLAAGRVVATLAAAGDDGLPDLEAVGVRATRAAQDGWRLTGRVPFVLDGQHAALVLLPARTPDGVTLFAVDVPGAGVEVTALETLDLTRGLAVVRVDDTPARQVGRSGDGARIVGRALEFGSVALAAEQTGGAARCLDMAVGYARTREQFGRPIGSFQAVKHICADIFVAVEAARSALFEATRQANRHVAGAAAELSAAAHLAQAICSESFVHAATANIQVHGGIGFTWEHPAHLYFRRARSSEILLGTPAHHRREYARLLGLAA</sequence>
<dbReference type="GO" id="GO:0050660">
    <property type="term" value="F:flavin adenine dinucleotide binding"/>
    <property type="evidence" value="ECO:0007669"/>
    <property type="project" value="InterPro"/>
</dbReference>
<protein>
    <submittedName>
        <fullName evidence="8">Acyl-CoA dehydrogenase</fullName>
    </submittedName>
</protein>
<dbReference type="Proteomes" id="UP000234331">
    <property type="component" value="Unassembled WGS sequence"/>
</dbReference>
<dbReference type="InterPro" id="IPR009100">
    <property type="entry name" value="AcylCoA_DH/oxidase_NM_dom_sf"/>
</dbReference>
<dbReference type="InterPro" id="IPR009075">
    <property type="entry name" value="AcylCo_DH/oxidase_C"/>
</dbReference>
<proteinExistence type="inferred from homology"/>
<evidence type="ECO:0000259" key="6">
    <source>
        <dbReference type="Pfam" id="PF00441"/>
    </source>
</evidence>
<dbReference type="CDD" id="cd00567">
    <property type="entry name" value="ACAD"/>
    <property type="match status" value="1"/>
</dbReference>
<dbReference type="Pfam" id="PF02771">
    <property type="entry name" value="Acyl-CoA_dh_N"/>
    <property type="match status" value="1"/>
</dbReference>
<dbReference type="SUPFAM" id="SSF47203">
    <property type="entry name" value="Acyl-CoA dehydrogenase C-terminal domain-like"/>
    <property type="match status" value="1"/>
</dbReference>
<evidence type="ECO:0000256" key="4">
    <source>
        <dbReference type="ARBA" id="ARBA00022827"/>
    </source>
</evidence>
<accession>A0A2I2KLN2</accession>
<dbReference type="Gene3D" id="1.10.540.10">
    <property type="entry name" value="Acyl-CoA dehydrogenase/oxidase, N-terminal domain"/>
    <property type="match status" value="1"/>
</dbReference>
<dbReference type="GO" id="GO:0003995">
    <property type="term" value="F:acyl-CoA dehydrogenase activity"/>
    <property type="evidence" value="ECO:0007669"/>
    <property type="project" value="TreeGrafter"/>
</dbReference>
<evidence type="ECO:0000256" key="5">
    <source>
        <dbReference type="ARBA" id="ARBA00023002"/>
    </source>
</evidence>
<dbReference type="RefSeq" id="WP_101830571.1">
    <property type="nucleotide sequence ID" value="NZ_FZMO01000053.1"/>
</dbReference>
<evidence type="ECO:0000256" key="1">
    <source>
        <dbReference type="ARBA" id="ARBA00001974"/>
    </source>
</evidence>
<keyword evidence="9" id="KW-1185">Reference proteome</keyword>
<organism evidence="8 9">
    <name type="scientific">Frankia canadensis</name>
    <dbReference type="NCBI Taxonomy" id="1836972"/>
    <lineage>
        <taxon>Bacteria</taxon>
        <taxon>Bacillati</taxon>
        <taxon>Actinomycetota</taxon>
        <taxon>Actinomycetes</taxon>
        <taxon>Frankiales</taxon>
        <taxon>Frankiaceae</taxon>
        <taxon>Frankia</taxon>
    </lineage>
</organism>
<feature type="domain" description="Acyl-CoA dehydrogenase/oxidase C-terminal" evidence="6">
    <location>
        <begin position="220"/>
        <end position="371"/>
    </location>
</feature>
<gene>
    <name evidence="8" type="ORF">FRACA_1460011</name>
</gene>
<dbReference type="EMBL" id="FZMO01000053">
    <property type="protein sequence ID" value="SNQ46574.1"/>
    <property type="molecule type" value="Genomic_DNA"/>
</dbReference>
<comment type="similarity">
    <text evidence="2">Belongs to the acyl-CoA dehydrogenase family.</text>
</comment>
<dbReference type="Gene3D" id="2.40.110.10">
    <property type="entry name" value="Butyryl-CoA Dehydrogenase, subunit A, domain 2"/>
    <property type="match status" value="1"/>
</dbReference>
<dbReference type="PANTHER" id="PTHR43884:SF20">
    <property type="entry name" value="ACYL-COA DEHYDROGENASE FADE28"/>
    <property type="match status" value="1"/>
</dbReference>
<dbReference type="Gene3D" id="1.20.140.10">
    <property type="entry name" value="Butyryl-CoA Dehydrogenase, subunit A, domain 3"/>
    <property type="match status" value="1"/>
</dbReference>
<dbReference type="InterPro" id="IPR046373">
    <property type="entry name" value="Acyl-CoA_Oxase/DH_mid-dom_sf"/>
</dbReference>
<name>A0A2I2KLN2_9ACTN</name>
<dbReference type="PANTHER" id="PTHR43884">
    <property type="entry name" value="ACYL-COA DEHYDROGENASE"/>
    <property type="match status" value="1"/>
</dbReference>
<feature type="domain" description="Acyl-CoA dehydrogenase/oxidase N-terminal" evidence="7">
    <location>
        <begin position="7"/>
        <end position="117"/>
    </location>
</feature>
<evidence type="ECO:0000256" key="2">
    <source>
        <dbReference type="ARBA" id="ARBA00009347"/>
    </source>
</evidence>
<keyword evidence="3" id="KW-0285">Flavoprotein</keyword>
<evidence type="ECO:0000259" key="7">
    <source>
        <dbReference type="Pfam" id="PF02771"/>
    </source>
</evidence>
<dbReference type="AlphaFoldDB" id="A0A2I2KLN2"/>
<dbReference type="InterPro" id="IPR013786">
    <property type="entry name" value="AcylCoA_DH/ox_N"/>
</dbReference>
<evidence type="ECO:0000256" key="3">
    <source>
        <dbReference type="ARBA" id="ARBA00022630"/>
    </source>
</evidence>
<keyword evidence="4" id="KW-0274">FAD</keyword>